<evidence type="ECO:0000313" key="4">
    <source>
        <dbReference type="Proteomes" id="UP000290848"/>
    </source>
</evidence>
<gene>
    <name evidence="3" type="ORF">EKH83_03290</name>
</gene>
<feature type="signal peptide" evidence="1">
    <location>
        <begin position="1"/>
        <end position="26"/>
    </location>
</feature>
<sequence length="415" mass="45751">MNLRKLLLYIAISILLASSSSLPSFAQSFHLTNGKKSKTLTFKYIKNLIIIPLTINGKGPYNFVLDTGIGIMLITDPSLSDSLGLKNLRTLRITGFGEGEELSAFVTPSLYLGIGGNDIVGELSAAILKEDSFNLSSYTGTPVHGLIGHEFFSSFIVKLNYSVNTIKLYSQRVSYVPRRGHRIPITIEDRKPYLTAAVSIKQGASSSAKLIIDTGAGHPISLETDSGLPYLVPEPNIRANLGVGLNGVINGHIARIPSLEIGKYKFKNVITAFPDYKDAAGKFPSINRNGNIGNSILRRFSVVFDYNNSCIYLKPNSRFKEAFEHDMSGLELSWSGPGYKRLFIARIEDGSAAEEAGLQENDEIIDINLKPVNEMGMEDIYDLLRSGNKRNLMFRIRPSGTDKVRVVILSLKRRI</sequence>
<reference evidence="3 4" key="1">
    <citation type="submission" date="2018-12" db="EMBL/GenBank/DDBJ databases">
        <title>The Draft Genome Sequence of the Soil Bacterium Pedobacter tournemirensis R1.</title>
        <authorList>
            <person name="He J."/>
        </authorList>
    </citation>
    <scope>NUCLEOTIDE SEQUENCE [LARGE SCALE GENOMIC DNA]</scope>
    <source>
        <strain evidence="3 4">R1</strain>
    </source>
</reference>
<evidence type="ECO:0000256" key="1">
    <source>
        <dbReference type="SAM" id="SignalP"/>
    </source>
</evidence>
<evidence type="ECO:0000259" key="2">
    <source>
        <dbReference type="PROSITE" id="PS50106"/>
    </source>
</evidence>
<dbReference type="InterPro" id="IPR036034">
    <property type="entry name" value="PDZ_sf"/>
</dbReference>
<evidence type="ECO:0000313" key="3">
    <source>
        <dbReference type="EMBL" id="RXF71724.1"/>
    </source>
</evidence>
<dbReference type="SMART" id="SM00228">
    <property type="entry name" value="PDZ"/>
    <property type="match status" value="1"/>
</dbReference>
<dbReference type="Pfam" id="PF17820">
    <property type="entry name" value="PDZ_6"/>
    <property type="match status" value="1"/>
</dbReference>
<name>A0A4Q0MEP3_9SPHI</name>
<dbReference type="InterPro" id="IPR041489">
    <property type="entry name" value="PDZ_6"/>
</dbReference>
<feature type="domain" description="PDZ" evidence="2">
    <location>
        <begin position="329"/>
        <end position="399"/>
    </location>
</feature>
<comment type="caution">
    <text evidence="3">The sequence shown here is derived from an EMBL/GenBank/DDBJ whole genome shotgun (WGS) entry which is preliminary data.</text>
</comment>
<dbReference type="InterPro" id="IPR021109">
    <property type="entry name" value="Peptidase_aspartic_dom_sf"/>
</dbReference>
<proteinExistence type="predicted"/>
<dbReference type="Pfam" id="PF13650">
    <property type="entry name" value="Asp_protease_2"/>
    <property type="match status" value="1"/>
</dbReference>
<dbReference type="RefSeq" id="WP_161973350.1">
    <property type="nucleotide sequence ID" value="NZ_RXOC01000002.1"/>
</dbReference>
<organism evidence="3 4">
    <name type="scientific">Arcticibacter tournemirensis</name>
    <dbReference type="NCBI Taxonomy" id="699437"/>
    <lineage>
        <taxon>Bacteria</taxon>
        <taxon>Pseudomonadati</taxon>
        <taxon>Bacteroidota</taxon>
        <taxon>Sphingobacteriia</taxon>
        <taxon>Sphingobacteriales</taxon>
        <taxon>Sphingobacteriaceae</taxon>
        <taxon>Arcticibacter</taxon>
    </lineage>
</organism>
<dbReference type="Proteomes" id="UP000290848">
    <property type="component" value="Unassembled WGS sequence"/>
</dbReference>
<dbReference type="Gene3D" id="2.40.70.10">
    <property type="entry name" value="Acid Proteases"/>
    <property type="match status" value="2"/>
</dbReference>
<protein>
    <submittedName>
        <fullName evidence="3">Peptide-binding protein</fullName>
    </submittedName>
</protein>
<dbReference type="AlphaFoldDB" id="A0A4Q0MEP3"/>
<dbReference type="PROSITE" id="PS50106">
    <property type="entry name" value="PDZ"/>
    <property type="match status" value="1"/>
</dbReference>
<keyword evidence="1" id="KW-0732">Signal</keyword>
<feature type="chain" id="PRO_5020954273" evidence="1">
    <location>
        <begin position="27"/>
        <end position="415"/>
    </location>
</feature>
<dbReference type="InterPro" id="IPR001478">
    <property type="entry name" value="PDZ"/>
</dbReference>
<dbReference type="EMBL" id="RXOC01000002">
    <property type="protein sequence ID" value="RXF71724.1"/>
    <property type="molecule type" value="Genomic_DNA"/>
</dbReference>
<dbReference type="Gene3D" id="2.30.42.10">
    <property type="match status" value="1"/>
</dbReference>
<accession>A0A4Q0MEP3</accession>
<dbReference type="SUPFAM" id="SSF50156">
    <property type="entry name" value="PDZ domain-like"/>
    <property type="match status" value="1"/>
</dbReference>